<evidence type="ECO:0000256" key="2">
    <source>
        <dbReference type="ARBA" id="ARBA00022801"/>
    </source>
</evidence>
<evidence type="ECO:0000256" key="1">
    <source>
        <dbReference type="ARBA" id="ARBA00008645"/>
    </source>
</evidence>
<organism evidence="4 5">
    <name type="scientific">Rheinheimera maricola</name>
    <dbReference type="NCBI Taxonomy" id="2793282"/>
    <lineage>
        <taxon>Bacteria</taxon>
        <taxon>Pseudomonadati</taxon>
        <taxon>Pseudomonadota</taxon>
        <taxon>Gammaproteobacteria</taxon>
        <taxon>Chromatiales</taxon>
        <taxon>Chromatiaceae</taxon>
        <taxon>Rheinheimera</taxon>
    </lineage>
</organism>
<dbReference type="Proteomes" id="UP000663814">
    <property type="component" value="Unassembled WGS sequence"/>
</dbReference>
<protein>
    <submittedName>
        <fullName evidence="4">Alpha/beta hydrolase</fullName>
    </submittedName>
</protein>
<dbReference type="InterPro" id="IPR000073">
    <property type="entry name" value="AB_hydrolase_1"/>
</dbReference>
<dbReference type="EMBL" id="JAERPS020000003">
    <property type="protein sequence ID" value="MBZ9612072.1"/>
    <property type="molecule type" value="Genomic_DNA"/>
</dbReference>
<name>A0ABS7XBC8_9GAMM</name>
<dbReference type="PANTHER" id="PTHR43798">
    <property type="entry name" value="MONOACYLGLYCEROL LIPASE"/>
    <property type="match status" value="1"/>
</dbReference>
<keyword evidence="2 4" id="KW-0378">Hydrolase</keyword>
<accession>A0ABS7XBC8</accession>
<dbReference type="GO" id="GO:0016787">
    <property type="term" value="F:hydrolase activity"/>
    <property type="evidence" value="ECO:0007669"/>
    <property type="project" value="UniProtKB-KW"/>
</dbReference>
<dbReference type="PRINTS" id="PR00111">
    <property type="entry name" value="ABHYDROLASE"/>
</dbReference>
<gene>
    <name evidence="4" type="ORF">I4W93_010745</name>
</gene>
<sequence>MQYAVGQQSLAALSNRAEVGGQPVLCLHGWLDNAASFMPLAAQLPHLSLLAVEFPGHGHSSHRSSDAHYYFFDWVQDIVALCRQQQWQQLTIIGHSMGAMVATALAASFPELVAKLVLIDSLGFVTDDAGNAAKQLRDGITSRLKAPSRKPYYASLADAAAARQKQSDFSLTEAMLLAERGTITAAPGVSTTKQGVSWRADMRLRHNSVYRLTPEQAKTLTSAVQCKVLGLIANDSSFSSKAERFAVHYRQLQLAEVSGGHHCHMTQAAVVAQHIQRFLTT</sequence>
<dbReference type="InterPro" id="IPR029058">
    <property type="entry name" value="AB_hydrolase_fold"/>
</dbReference>
<evidence type="ECO:0000259" key="3">
    <source>
        <dbReference type="Pfam" id="PF00561"/>
    </source>
</evidence>
<evidence type="ECO:0000313" key="4">
    <source>
        <dbReference type="EMBL" id="MBZ9612072.1"/>
    </source>
</evidence>
<keyword evidence="5" id="KW-1185">Reference proteome</keyword>
<dbReference type="InterPro" id="IPR050266">
    <property type="entry name" value="AB_hydrolase_sf"/>
</dbReference>
<dbReference type="Pfam" id="PF00561">
    <property type="entry name" value="Abhydrolase_1"/>
    <property type="match status" value="1"/>
</dbReference>
<reference evidence="4 5" key="1">
    <citation type="submission" date="2021-08" db="EMBL/GenBank/DDBJ databases">
        <title>Rheinheimera aquimaris sp. nov., isolated from seawater of the East Sea in Korea.</title>
        <authorList>
            <person name="Kim K.H."/>
            <person name="Wenting R."/>
            <person name="Kim K.R."/>
            <person name="Jeon C.O."/>
        </authorList>
    </citation>
    <scope>NUCLEOTIDE SEQUENCE [LARGE SCALE GENOMIC DNA]</scope>
    <source>
        <strain evidence="4 5">MA-13</strain>
    </source>
</reference>
<feature type="domain" description="AB hydrolase-1" evidence="3">
    <location>
        <begin position="23"/>
        <end position="157"/>
    </location>
</feature>
<dbReference type="SUPFAM" id="SSF53474">
    <property type="entry name" value="alpha/beta-Hydrolases"/>
    <property type="match status" value="1"/>
</dbReference>
<dbReference type="RefSeq" id="WP_205310920.1">
    <property type="nucleotide sequence ID" value="NZ_JAERPS020000003.1"/>
</dbReference>
<comment type="similarity">
    <text evidence="1">Belongs to the AB hydrolase superfamily.</text>
</comment>
<dbReference type="Gene3D" id="3.40.50.1820">
    <property type="entry name" value="alpha/beta hydrolase"/>
    <property type="match status" value="1"/>
</dbReference>
<evidence type="ECO:0000313" key="5">
    <source>
        <dbReference type="Proteomes" id="UP000663814"/>
    </source>
</evidence>
<proteinExistence type="inferred from homology"/>
<dbReference type="PANTHER" id="PTHR43798:SF14">
    <property type="entry name" value="SERINE HYDROLASE-LIKE PROTEIN DDB_G0286239"/>
    <property type="match status" value="1"/>
</dbReference>
<comment type="caution">
    <text evidence="4">The sequence shown here is derived from an EMBL/GenBank/DDBJ whole genome shotgun (WGS) entry which is preliminary data.</text>
</comment>